<evidence type="ECO:0000256" key="2">
    <source>
        <dbReference type="ARBA" id="ARBA00007405"/>
    </source>
</evidence>
<dbReference type="Gene3D" id="3.20.70.20">
    <property type="match status" value="3"/>
</dbReference>
<dbReference type="SUPFAM" id="SSF75625">
    <property type="entry name" value="YebC-like"/>
    <property type="match status" value="1"/>
</dbReference>
<dbReference type="CDD" id="cd02888">
    <property type="entry name" value="RNR_II_dimer"/>
    <property type="match status" value="1"/>
</dbReference>
<dbReference type="KEGG" id="cpri:FZC34_00895"/>
<comment type="similarity">
    <text evidence="2 13">Belongs to the ribonucleoside diphosphate reductase class-2 family.</text>
</comment>
<dbReference type="RefSeq" id="WP_148971591.1">
    <property type="nucleotide sequence ID" value="NZ_CP043316.1"/>
</dbReference>
<dbReference type="InterPro" id="IPR000788">
    <property type="entry name" value="RNR_lg_C"/>
</dbReference>
<gene>
    <name evidence="17" type="ORF">FZC34_00895</name>
</gene>
<protein>
    <recommendedName>
        <fullName evidence="4 13">Vitamin B12-dependent ribonucleotide reductase</fullName>
        <ecNumber evidence="3 13">1.17.4.1</ecNumber>
    </recommendedName>
</protein>
<evidence type="ECO:0000259" key="15">
    <source>
        <dbReference type="Pfam" id="PF08471"/>
    </source>
</evidence>
<evidence type="ECO:0000256" key="1">
    <source>
        <dbReference type="ARBA" id="ARBA00001922"/>
    </source>
</evidence>
<evidence type="ECO:0000256" key="12">
    <source>
        <dbReference type="ARBA" id="ARBA00047754"/>
    </source>
</evidence>
<dbReference type="InterPro" id="IPR050862">
    <property type="entry name" value="RdRp_reductase_class-2"/>
</dbReference>
<reference evidence="17 18" key="1">
    <citation type="submission" date="2019-08" db="EMBL/GenBank/DDBJ databases">
        <title>Highly reduced genomes of protist endosymbionts show evolutionary convergence.</title>
        <authorList>
            <person name="George E."/>
            <person name="Husnik F."/>
            <person name="Tashyreva D."/>
            <person name="Prokopchuk G."/>
            <person name="Horak A."/>
            <person name="Kwong W.K."/>
            <person name="Lukes J."/>
            <person name="Keeling P.J."/>
        </authorList>
    </citation>
    <scope>NUCLEOTIDE SEQUENCE [LARGE SCALE GENOMIC DNA]</scope>
    <source>
        <strain evidence="17">1604LC</strain>
    </source>
</reference>
<feature type="domain" description="Ribonucleotide reductase class II vitamin B12-dependent N-terminal" evidence="15">
    <location>
        <begin position="20"/>
        <end position="145"/>
    </location>
</feature>
<dbReference type="PANTHER" id="PTHR43371">
    <property type="entry name" value="VITAMIN B12-DEPENDENT RIBONUCLEOTIDE REDUCTASE"/>
    <property type="match status" value="1"/>
</dbReference>
<dbReference type="GO" id="GO:0004748">
    <property type="term" value="F:ribonucleoside-diphosphate reductase activity, thioredoxin disulfide as acceptor"/>
    <property type="evidence" value="ECO:0007669"/>
    <property type="project" value="UniProtKB-EC"/>
</dbReference>
<evidence type="ECO:0000256" key="7">
    <source>
        <dbReference type="ARBA" id="ARBA00022741"/>
    </source>
</evidence>
<dbReference type="InterPro" id="IPR013678">
    <property type="entry name" value="RNR_2_N"/>
</dbReference>
<evidence type="ECO:0000256" key="11">
    <source>
        <dbReference type="ARBA" id="ARBA00025437"/>
    </source>
</evidence>
<keyword evidence="6 13" id="KW-0237">DNA synthesis</keyword>
<feature type="domain" description="TSCPD" evidence="16">
    <location>
        <begin position="949"/>
        <end position="1053"/>
    </location>
</feature>
<keyword evidence="18" id="KW-1185">Reference proteome</keyword>
<evidence type="ECO:0000256" key="10">
    <source>
        <dbReference type="ARBA" id="ARBA00023285"/>
    </source>
</evidence>
<dbReference type="InterPro" id="IPR024434">
    <property type="entry name" value="TSCPD_dom"/>
</dbReference>
<comment type="catalytic activity">
    <reaction evidence="12 13">
        <text>a 2'-deoxyribonucleoside 5'-diphosphate + [thioredoxin]-disulfide + H2O = a ribonucleoside 5'-diphosphate + [thioredoxin]-dithiol</text>
        <dbReference type="Rhea" id="RHEA:23252"/>
        <dbReference type="Rhea" id="RHEA-COMP:10698"/>
        <dbReference type="Rhea" id="RHEA-COMP:10700"/>
        <dbReference type="ChEBI" id="CHEBI:15377"/>
        <dbReference type="ChEBI" id="CHEBI:29950"/>
        <dbReference type="ChEBI" id="CHEBI:50058"/>
        <dbReference type="ChEBI" id="CHEBI:57930"/>
        <dbReference type="ChEBI" id="CHEBI:73316"/>
        <dbReference type="EC" id="1.17.4.1"/>
    </reaction>
</comment>
<dbReference type="SUPFAM" id="SSF51998">
    <property type="entry name" value="PFL-like glycyl radical enzymes"/>
    <property type="match status" value="1"/>
</dbReference>
<evidence type="ECO:0000313" key="17">
    <source>
        <dbReference type="EMBL" id="QEK38475.1"/>
    </source>
</evidence>
<dbReference type="PRINTS" id="PR01183">
    <property type="entry name" value="RIBORDTASEM1"/>
</dbReference>
<dbReference type="Pfam" id="PF02867">
    <property type="entry name" value="Ribonuc_red_lgC"/>
    <property type="match status" value="2"/>
</dbReference>
<dbReference type="NCBIfam" id="TIGR02504">
    <property type="entry name" value="NrdJ_Z"/>
    <property type="match status" value="1"/>
</dbReference>
<dbReference type="Proteomes" id="UP000325004">
    <property type="component" value="Chromosome"/>
</dbReference>
<dbReference type="Pfam" id="PF08471">
    <property type="entry name" value="Ribonuc_red_2_N"/>
    <property type="match status" value="1"/>
</dbReference>
<dbReference type="OrthoDB" id="9762933at2"/>
<dbReference type="GO" id="GO:0071897">
    <property type="term" value="P:DNA biosynthetic process"/>
    <property type="evidence" value="ECO:0007669"/>
    <property type="project" value="UniProtKB-KW"/>
</dbReference>
<organism evidence="17 18">
    <name type="scientific">Candidatus Cytomitobacter primus</name>
    <dbReference type="NCBI Taxonomy" id="2066024"/>
    <lineage>
        <taxon>Bacteria</taxon>
        <taxon>Pseudomonadati</taxon>
        <taxon>Pseudomonadota</taxon>
        <taxon>Alphaproteobacteria</taxon>
        <taxon>Holosporales</taxon>
        <taxon>Holosporaceae</taxon>
        <taxon>Candidatus Cytomitobacter</taxon>
    </lineage>
</organism>
<dbReference type="EMBL" id="CP043316">
    <property type="protein sequence ID" value="QEK38475.1"/>
    <property type="molecule type" value="Genomic_DNA"/>
</dbReference>
<comment type="cofactor">
    <cofactor evidence="1 13">
        <name>adenosylcob(III)alamin</name>
        <dbReference type="ChEBI" id="CHEBI:18408"/>
    </cofactor>
</comment>
<evidence type="ECO:0000256" key="5">
    <source>
        <dbReference type="ARBA" id="ARBA00022628"/>
    </source>
</evidence>
<evidence type="ECO:0000256" key="13">
    <source>
        <dbReference type="RuleBase" id="RU364064"/>
    </source>
</evidence>
<comment type="function">
    <text evidence="11 13">Catalyzes the reduction of ribonucleotides to deoxyribonucleotides. May function to provide a pool of deoxyribonucleotide precursors for DNA repair during oxygen limitation and/or for immediate growth after restoration of oxygen.</text>
</comment>
<dbReference type="InterPro" id="IPR013344">
    <property type="entry name" value="RNR_NrdJ/NrdZ"/>
</dbReference>
<keyword evidence="7 13" id="KW-0547">Nucleotide-binding</keyword>
<keyword evidence="10 13" id="KW-0170">Cobalt</keyword>
<accession>A0A5C0UEF7</accession>
<name>A0A5C0UEF7_9PROT</name>
<evidence type="ECO:0000256" key="6">
    <source>
        <dbReference type="ARBA" id="ARBA00022634"/>
    </source>
</evidence>
<evidence type="ECO:0000259" key="14">
    <source>
        <dbReference type="Pfam" id="PF02867"/>
    </source>
</evidence>
<keyword evidence="5 13" id="KW-0846">Cobalamin</keyword>
<dbReference type="GO" id="GO:0050897">
    <property type="term" value="F:cobalt ion binding"/>
    <property type="evidence" value="ECO:0007669"/>
    <property type="project" value="InterPro"/>
</dbReference>
<dbReference type="GO" id="GO:0031419">
    <property type="term" value="F:cobalamin binding"/>
    <property type="evidence" value="ECO:0007669"/>
    <property type="project" value="UniProtKB-KW"/>
</dbReference>
<dbReference type="Pfam" id="PF12637">
    <property type="entry name" value="TSCPD"/>
    <property type="match status" value="1"/>
</dbReference>
<evidence type="ECO:0000259" key="16">
    <source>
        <dbReference type="Pfam" id="PF12637"/>
    </source>
</evidence>
<dbReference type="PANTHER" id="PTHR43371:SF1">
    <property type="entry name" value="RIBONUCLEOSIDE-DIPHOSPHATE REDUCTASE"/>
    <property type="match status" value="1"/>
</dbReference>
<evidence type="ECO:0000256" key="8">
    <source>
        <dbReference type="ARBA" id="ARBA00023002"/>
    </source>
</evidence>
<evidence type="ECO:0000256" key="4">
    <source>
        <dbReference type="ARBA" id="ARBA00014409"/>
    </source>
</evidence>
<feature type="domain" description="Ribonucleotide reductase large subunit C-terminal" evidence="14">
    <location>
        <begin position="196"/>
        <end position="751"/>
    </location>
</feature>
<dbReference type="InterPro" id="IPR029072">
    <property type="entry name" value="YebC-like"/>
</dbReference>
<evidence type="ECO:0000256" key="9">
    <source>
        <dbReference type="ARBA" id="ARBA00023157"/>
    </source>
</evidence>
<proteinExistence type="inferred from homology"/>
<evidence type="ECO:0000313" key="18">
    <source>
        <dbReference type="Proteomes" id="UP000325004"/>
    </source>
</evidence>
<feature type="domain" description="Ribonucleotide reductase large subunit C-terminal" evidence="14">
    <location>
        <begin position="812"/>
        <end position="900"/>
    </location>
</feature>
<keyword evidence="8 13" id="KW-0560">Oxidoreductase</keyword>
<keyword evidence="9" id="KW-1015">Disulfide bond</keyword>
<dbReference type="AlphaFoldDB" id="A0A5C0UEF7"/>
<dbReference type="EC" id="1.17.4.1" evidence="3 13"/>
<sequence>MKFKRCFTKSSPYEGINFVKRSSKIIGLDGEIIKSFESILVPENLSQTSIDILAQKYARKAGIPRFTKRVFEQNVPEWLQKSVPDIDKLANLQEAERYSVEDDARKIFSRLAGAWTYWGWKYNYFNSSEDAKVFYDEMCNMLASQKAAPNSPQWFNTGLNWAYGIEGEPQGHYFVDHDTLEICQSSSAYERPQPHACFIQSVKDDLLQEGGIIDLLARETRVFKYGSGSGTNYSTLRGKSESLSSGGISSGLLSFLTVFDANAGAIKSGGTTRRSAKMDIVDINHPDIEEYIKWKTKEEDKVVFLCVGSKIISNTIKNVKDACNSWTGKAEHKYNPEFNDALGNVLCEAEEQSVPYGYLNRILKLLAQGVKDVDCQTLTAEFESEAYASVSGQNSNNSVRVGNDFMTKVANKNGDIELTFRTTGEVAKKISAEKLWHEVSKSAWLCADPGIQYDTTINDWHTCKNSGRINASNPCSEYMFLDDTACNLASINLLKFYNHNAGKWTFEEDKFAHAVQLWTTVLEISIAMAQFPSKLIAQRSFDFRTLGLGYANLGALLMQSGIPYDSEEGRALSAYITALMHGEAYNTSSKLAKDLGAFNKFDENRECMLEVVKNHKSAVFGEKCSNIGVNPIALNWDKCPIKSKSRMQKLWDEVIVNGEKYGYRNAQVTLLAPTGTIGLFMDCDTLGIEPDFSLVKHKKLSGGGYFKIINNSIKPALESLGYNKKQVESIINYVIGHGHIENSPGLNNEVLRQAGFSDEVLDKIAAALKNSFDVDSAFSSWVIGEEIFTKFDAKDVNELFEKLNISKQDRALASEFACGTGSITKAPYIKEEHLAVFDCATHGERFIATDGHIKMVASVQPFLSGAVSKTINMPENASIEECGNSYMLAWELGTKAIALYRDGSKLAQALNLTGQSATYKKQKKAESQNEEIRYKKDDHGLVRGQKESLPKKRKGYTQKVTIGGYTFYHTTGENENCDVREVFTSGMGTEGASFRSLMNCLAKSISIGLQHGVPLEQYVDAFAFTKFEPYGPIKGHDRIKYATSIVDYLVRDLGITYRNMDSLAHVEAEESEKNEDPKTDKDLKKTLGYTGDMCSNCKEFTMRRVGTCLQCESCGSTSGCS</sequence>
<evidence type="ECO:0000256" key="3">
    <source>
        <dbReference type="ARBA" id="ARBA00012274"/>
    </source>
</evidence>
<dbReference type="GO" id="GO:0000166">
    <property type="term" value="F:nucleotide binding"/>
    <property type="evidence" value="ECO:0007669"/>
    <property type="project" value="UniProtKB-KW"/>
</dbReference>